<dbReference type="EMBL" id="CM056744">
    <property type="protein sequence ID" value="KAJ8666821.1"/>
    <property type="molecule type" value="Genomic_DNA"/>
</dbReference>
<sequence>MAHAAEFSDDGMDDFIGSEAANSQSNSNKEYEMIIDNDSTEKISPKGILKNGKRGSSDDEIEKNLTSTKNKKRSNIDSLGRGIFLNNSQSSQKQNDTKMNLSISNSNGGLESSSLGISSELHNSNSNLSQISNTSVLTQSETTDFFPTINFRMSHFMKHHRSPFTIHVFPSRNDVKSNLPSKVGNLLYQRYPNNISEVFQINRRKVGITISDRKTANSLLDDHIFPDNGFNVVIPIHLITTDAVIKGVPVEFSTQQIVQLANADGQYHHALSKEVKQKNH</sequence>
<organism evidence="1 2">
    <name type="scientific">Eretmocerus hayati</name>
    <dbReference type="NCBI Taxonomy" id="131215"/>
    <lineage>
        <taxon>Eukaryota</taxon>
        <taxon>Metazoa</taxon>
        <taxon>Ecdysozoa</taxon>
        <taxon>Arthropoda</taxon>
        <taxon>Hexapoda</taxon>
        <taxon>Insecta</taxon>
        <taxon>Pterygota</taxon>
        <taxon>Neoptera</taxon>
        <taxon>Endopterygota</taxon>
        <taxon>Hymenoptera</taxon>
        <taxon>Apocrita</taxon>
        <taxon>Proctotrupomorpha</taxon>
        <taxon>Chalcidoidea</taxon>
        <taxon>Aphelinidae</taxon>
        <taxon>Aphelininae</taxon>
        <taxon>Eretmocerus</taxon>
    </lineage>
</organism>
<evidence type="ECO:0000313" key="2">
    <source>
        <dbReference type="Proteomes" id="UP001239111"/>
    </source>
</evidence>
<gene>
    <name evidence="1" type="ORF">QAD02_008483</name>
</gene>
<name>A0ACC2N7Y9_9HYME</name>
<keyword evidence="2" id="KW-1185">Reference proteome</keyword>
<proteinExistence type="predicted"/>
<dbReference type="Proteomes" id="UP001239111">
    <property type="component" value="Chromosome 4"/>
</dbReference>
<evidence type="ECO:0000313" key="1">
    <source>
        <dbReference type="EMBL" id="KAJ8666821.1"/>
    </source>
</evidence>
<reference evidence="1" key="1">
    <citation type="submission" date="2023-04" db="EMBL/GenBank/DDBJ databases">
        <title>A chromosome-level genome assembly of the parasitoid wasp Eretmocerus hayati.</title>
        <authorList>
            <person name="Zhong Y."/>
            <person name="Liu S."/>
            <person name="Liu Y."/>
        </authorList>
    </citation>
    <scope>NUCLEOTIDE SEQUENCE</scope>
    <source>
        <strain evidence="1">ZJU_SS_LIU_2023</strain>
    </source>
</reference>
<accession>A0ACC2N7Y9</accession>
<protein>
    <submittedName>
        <fullName evidence="1">Uncharacterized protein</fullName>
    </submittedName>
</protein>
<comment type="caution">
    <text evidence="1">The sequence shown here is derived from an EMBL/GenBank/DDBJ whole genome shotgun (WGS) entry which is preliminary data.</text>
</comment>